<dbReference type="GeneID" id="98119734"/>
<dbReference type="RefSeq" id="XP_070857688.1">
    <property type="nucleotide sequence ID" value="XM_071001111.1"/>
</dbReference>
<accession>A0ABR4ME11</accession>
<comment type="caution">
    <text evidence="2">The sequence shown here is derived from an EMBL/GenBank/DDBJ whole genome shotgun (WGS) entry which is preliminary data.</text>
</comment>
<keyword evidence="1" id="KW-0812">Transmembrane</keyword>
<keyword evidence="1" id="KW-1133">Transmembrane helix</keyword>
<feature type="transmembrane region" description="Helical" evidence="1">
    <location>
        <begin position="66"/>
        <end position="86"/>
    </location>
</feature>
<evidence type="ECO:0000313" key="3">
    <source>
        <dbReference type="Proteomes" id="UP001610728"/>
    </source>
</evidence>
<proteinExistence type="predicted"/>
<name>A0ABR4ME11_9PEZI</name>
<reference evidence="2 3" key="1">
    <citation type="submission" date="2020-05" db="EMBL/GenBank/DDBJ databases">
        <title>Ceratocystis lukuohia genome.</title>
        <authorList>
            <person name="Harrington T.C."/>
            <person name="Kim K."/>
            <person name="Mayers C.G."/>
        </authorList>
    </citation>
    <scope>NUCLEOTIDE SEQUENCE [LARGE SCALE GENOMIC DNA]</scope>
    <source>
        <strain evidence="2 3">C4212</strain>
    </source>
</reference>
<keyword evidence="3" id="KW-1185">Reference proteome</keyword>
<evidence type="ECO:0000256" key="1">
    <source>
        <dbReference type="SAM" id="Phobius"/>
    </source>
</evidence>
<keyword evidence="1" id="KW-0472">Membrane</keyword>
<sequence length="285" mass="31509">MENNPPCVLKETYPSKDAVEKTLKRNLKDHRKGDDPAKKLANLCQHLFNWTWPCVMQFPFPPILLLVYYAVTAVVFSLLWASFVSLNNELCIGLSPGFIYEVLMACTSVDLRSVEVLIQLAMKLANKQSSEGGLEVSLEGMLQKLFRISGTNLEDAIAHGTIPNHFAGLGADFAGQVHGVLCNNPQQLYSIISYLQAIVVVQSNNDIPNQAYNPQADPHASMPSQVPPFISLGTSSGEFPPEFQDITQNNNNGDNFDSYYDYKGEYSGFDGDFSSLGDFPVVEQE</sequence>
<dbReference type="EMBL" id="JABSNW010000006">
    <property type="protein sequence ID" value="KAL2886508.1"/>
    <property type="molecule type" value="Genomic_DNA"/>
</dbReference>
<gene>
    <name evidence="2" type="ORF">HOO65_060338</name>
</gene>
<organism evidence="2 3">
    <name type="scientific">Ceratocystis lukuohia</name>
    <dbReference type="NCBI Taxonomy" id="2019550"/>
    <lineage>
        <taxon>Eukaryota</taxon>
        <taxon>Fungi</taxon>
        <taxon>Dikarya</taxon>
        <taxon>Ascomycota</taxon>
        <taxon>Pezizomycotina</taxon>
        <taxon>Sordariomycetes</taxon>
        <taxon>Hypocreomycetidae</taxon>
        <taxon>Microascales</taxon>
        <taxon>Ceratocystidaceae</taxon>
        <taxon>Ceratocystis</taxon>
    </lineage>
</organism>
<protein>
    <submittedName>
        <fullName evidence="2">Uncharacterized protein</fullName>
    </submittedName>
</protein>
<dbReference type="Proteomes" id="UP001610728">
    <property type="component" value="Unassembled WGS sequence"/>
</dbReference>
<evidence type="ECO:0000313" key="2">
    <source>
        <dbReference type="EMBL" id="KAL2886508.1"/>
    </source>
</evidence>